<accession>A0A177HXR5</accession>
<dbReference type="Proteomes" id="UP000077381">
    <property type="component" value="Unassembled WGS sequence"/>
</dbReference>
<dbReference type="AlphaFoldDB" id="A0A177HXR5"/>
<protein>
    <submittedName>
        <fullName evidence="2">Uncharacterized protein</fullName>
    </submittedName>
</protein>
<dbReference type="PATRIC" id="fig|1716141.3.peg.1174"/>
<evidence type="ECO:0000313" key="3">
    <source>
        <dbReference type="Proteomes" id="UP000077381"/>
    </source>
</evidence>
<organism evidence="2 3">
    <name type="scientific">Streptomyces jeddahensis</name>
    <dbReference type="NCBI Taxonomy" id="1716141"/>
    <lineage>
        <taxon>Bacteria</taxon>
        <taxon>Bacillati</taxon>
        <taxon>Actinomycetota</taxon>
        <taxon>Actinomycetes</taxon>
        <taxon>Kitasatosporales</taxon>
        <taxon>Streptomycetaceae</taxon>
        <taxon>Streptomyces</taxon>
    </lineage>
</organism>
<name>A0A177HXR5_9ACTN</name>
<proteinExistence type="predicted"/>
<evidence type="ECO:0000313" key="2">
    <source>
        <dbReference type="EMBL" id="OAH15510.1"/>
    </source>
</evidence>
<keyword evidence="3" id="KW-1185">Reference proteome</keyword>
<comment type="caution">
    <text evidence="2">The sequence shown here is derived from an EMBL/GenBank/DDBJ whole genome shotgun (WGS) entry which is preliminary data.</text>
</comment>
<feature type="region of interest" description="Disordered" evidence="1">
    <location>
        <begin position="18"/>
        <end position="146"/>
    </location>
</feature>
<feature type="compositionally biased region" description="Low complexity" evidence="1">
    <location>
        <begin position="27"/>
        <end position="39"/>
    </location>
</feature>
<reference evidence="2 3" key="1">
    <citation type="submission" date="2015-12" db="EMBL/GenBank/DDBJ databases">
        <title>Genome sequence of Streptomyces sp. G25.</title>
        <authorList>
            <person name="Poehlein A."/>
            <person name="Roettig A."/>
            <person name="Hiessl S."/>
            <person name="Hauschild P."/>
            <person name="Schauer J."/>
            <person name="Madkour M.H."/>
            <person name="Al-Ansari A.M."/>
            <person name="Almakishah N.H."/>
            <person name="Steinbuechel A."/>
            <person name="Daniel R."/>
        </authorList>
    </citation>
    <scope>NUCLEOTIDE SEQUENCE [LARGE SCALE GENOMIC DNA]</scope>
    <source>
        <strain evidence="3">G25(2015)</strain>
    </source>
</reference>
<feature type="compositionally biased region" description="Basic and acidic residues" evidence="1">
    <location>
        <begin position="56"/>
        <end position="65"/>
    </location>
</feature>
<evidence type="ECO:0000256" key="1">
    <source>
        <dbReference type="SAM" id="MobiDB-lite"/>
    </source>
</evidence>
<sequence>MMMAATAVPALSGCVTVERSSAPRLQPSTAPSPLASPAPKSGEKAEPQIVQAPAREALELIESSRRASPPSGPHTSGPASPRPAPRRSHHHPEPSTRPKVPRFQPRPAQPLPDHHSGMDFCDLGREYGRWQPNSPQEAACRDMYGR</sequence>
<dbReference type="STRING" id="1716141.STSP_11120"/>
<dbReference type="EMBL" id="LOHS01000041">
    <property type="protein sequence ID" value="OAH15510.1"/>
    <property type="molecule type" value="Genomic_DNA"/>
</dbReference>
<feature type="compositionally biased region" description="Basic and acidic residues" evidence="1">
    <location>
        <begin position="112"/>
        <end position="128"/>
    </location>
</feature>
<gene>
    <name evidence="2" type="ORF">STSP_11120</name>
</gene>